<feature type="domain" description="RRM" evidence="11">
    <location>
        <begin position="188"/>
        <end position="265"/>
    </location>
</feature>
<keyword evidence="4" id="KW-0677">Repeat</keyword>
<keyword evidence="3" id="KW-0597">Phosphoprotein</keyword>
<dbReference type="CDD" id="cd12503">
    <property type="entry name" value="RRM1_hnRNPH_GRSF1_like"/>
    <property type="match status" value="1"/>
</dbReference>
<evidence type="ECO:0000256" key="1">
    <source>
        <dbReference type="ARBA" id="ARBA00004123"/>
    </source>
</evidence>
<dbReference type="InterPro" id="IPR050666">
    <property type="entry name" value="ESRP"/>
</dbReference>
<dbReference type="Pfam" id="PF00076">
    <property type="entry name" value="RRM_1"/>
    <property type="match status" value="2"/>
</dbReference>
<dbReference type="SMART" id="SM00360">
    <property type="entry name" value="RRM"/>
    <property type="match status" value="2"/>
</dbReference>
<evidence type="ECO:0000256" key="7">
    <source>
        <dbReference type="ARBA" id="ARBA00022990"/>
    </source>
</evidence>
<evidence type="ECO:0000313" key="13">
    <source>
        <dbReference type="Proteomes" id="UP000678499"/>
    </source>
</evidence>
<dbReference type="AlphaFoldDB" id="A0A7R9GAI8"/>
<sequence length="331" mass="36471">MAGGEGFVSAVARNFAFLRDVKAIPSLWKSSDDLKLDLGMLRCQKCVKVPFPIIGAGELRFYRMLDEIFLREINEQKSPSQDAEESNEPIIRIRGMPWSATEKDVVKFFGDITVRGGTEGVNMVLSREGRASGEAYLELENLDDMERALKKNNQNMGHRYIELFRATRSEMEWVLKRQYGGPESPQDGCVRLRGLPFGCTKEEVANFFTGLEIVPNGINLVADFSGRSTGEAYVQFANDESAEKALEKHKEKIGHRYIEIFRSSLSEMKSAMVSPKMRGSGSNRPAPYDSSNRFGGANRFGGGGGRGGRMSGGSGGGGGGMRGKRGNSNFY</sequence>
<dbReference type="InterPro" id="IPR012677">
    <property type="entry name" value="Nucleotide-bd_a/b_plait_sf"/>
</dbReference>
<evidence type="ECO:0000256" key="5">
    <source>
        <dbReference type="ARBA" id="ARBA00022843"/>
    </source>
</evidence>
<dbReference type="Gene3D" id="3.30.70.330">
    <property type="match status" value="2"/>
</dbReference>
<dbReference type="OrthoDB" id="431068at2759"/>
<keyword evidence="5" id="KW-0832">Ubl conjugation</keyword>
<dbReference type="InterPro" id="IPR000504">
    <property type="entry name" value="RRM_dom"/>
</dbReference>
<evidence type="ECO:0000256" key="4">
    <source>
        <dbReference type="ARBA" id="ARBA00022737"/>
    </source>
</evidence>
<evidence type="ECO:0000313" key="12">
    <source>
        <dbReference type="EMBL" id="CAD7273967.1"/>
    </source>
</evidence>
<evidence type="ECO:0000256" key="10">
    <source>
        <dbReference type="SAM" id="MobiDB-lite"/>
    </source>
</evidence>
<dbReference type="Proteomes" id="UP000678499">
    <property type="component" value="Unassembled WGS sequence"/>
</dbReference>
<name>A0A7R9GAI8_9CRUS</name>
<dbReference type="PROSITE" id="PS50102">
    <property type="entry name" value="RRM"/>
    <property type="match status" value="2"/>
</dbReference>
<dbReference type="PANTHER" id="PTHR13976">
    <property type="entry name" value="HETEROGENEOUS NUCLEAR RIBONUCLEOPROTEIN-RELATED"/>
    <property type="match status" value="1"/>
</dbReference>
<keyword evidence="2" id="KW-1017">Isopeptide bond</keyword>
<dbReference type="SUPFAM" id="SSF54928">
    <property type="entry name" value="RNA-binding domain, RBD"/>
    <property type="match status" value="2"/>
</dbReference>
<evidence type="ECO:0000256" key="9">
    <source>
        <dbReference type="PROSITE-ProRule" id="PRU00176"/>
    </source>
</evidence>
<organism evidence="12">
    <name type="scientific">Notodromas monacha</name>
    <dbReference type="NCBI Taxonomy" id="399045"/>
    <lineage>
        <taxon>Eukaryota</taxon>
        <taxon>Metazoa</taxon>
        <taxon>Ecdysozoa</taxon>
        <taxon>Arthropoda</taxon>
        <taxon>Crustacea</taxon>
        <taxon>Oligostraca</taxon>
        <taxon>Ostracoda</taxon>
        <taxon>Podocopa</taxon>
        <taxon>Podocopida</taxon>
        <taxon>Cypridocopina</taxon>
        <taxon>Cypridoidea</taxon>
        <taxon>Cyprididae</taxon>
        <taxon>Notodromas</taxon>
    </lineage>
</organism>
<dbReference type="GO" id="GO:0005634">
    <property type="term" value="C:nucleus"/>
    <property type="evidence" value="ECO:0007669"/>
    <property type="project" value="UniProtKB-SubCell"/>
</dbReference>
<feature type="compositionally biased region" description="Gly residues" evidence="10">
    <location>
        <begin position="298"/>
        <end position="321"/>
    </location>
</feature>
<evidence type="ECO:0000256" key="6">
    <source>
        <dbReference type="ARBA" id="ARBA00022884"/>
    </source>
</evidence>
<evidence type="ECO:0000259" key="11">
    <source>
        <dbReference type="PROSITE" id="PS50102"/>
    </source>
</evidence>
<dbReference type="EMBL" id="OA882229">
    <property type="protein sequence ID" value="CAD7273967.1"/>
    <property type="molecule type" value="Genomic_DNA"/>
</dbReference>
<dbReference type="GO" id="GO:0003723">
    <property type="term" value="F:RNA binding"/>
    <property type="evidence" value="ECO:0007669"/>
    <property type="project" value="UniProtKB-UniRule"/>
</dbReference>
<comment type="subcellular location">
    <subcellularLocation>
        <location evidence="1">Nucleus</location>
    </subcellularLocation>
</comment>
<proteinExistence type="predicted"/>
<evidence type="ECO:0000256" key="8">
    <source>
        <dbReference type="ARBA" id="ARBA00023242"/>
    </source>
</evidence>
<gene>
    <name evidence="12" type="ORF">NMOB1V02_LOCUS1828</name>
</gene>
<keyword evidence="8" id="KW-0539">Nucleus</keyword>
<dbReference type="FunFam" id="3.30.70.330:FF:000031">
    <property type="entry name" value="Heterogeneous nuclear ribonucleoprotein h3 isoform"/>
    <property type="match status" value="1"/>
</dbReference>
<dbReference type="InterPro" id="IPR035979">
    <property type="entry name" value="RBD_domain_sf"/>
</dbReference>
<feature type="region of interest" description="Disordered" evidence="10">
    <location>
        <begin position="274"/>
        <end position="331"/>
    </location>
</feature>
<evidence type="ECO:0000256" key="3">
    <source>
        <dbReference type="ARBA" id="ARBA00022553"/>
    </source>
</evidence>
<keyword evidence="7" id="KW-0007">Acetylation</keyword>
<evidence type="ECO:0000256" key="2">
    <source>
        <dbReference type="ARBA" id="ARBA00022499"/>
    </source>
</evidence>
<keyword evidence="6 9" id="KW-0694">RNA-binding</keyword>
<reference evidence="12" key="1">
    <citation type="submission" date="2020-11" db="EMBL/GenBank/DDBJ databases">
        <authorList>
            <person name="Tran Van P."/>
        </authorList>
    </citation>
    <scope>NUCLEOTIDE SEQUENCE</scope>
</reference>
<dbReference type="EMBL" id="CAJPEX010000192">
    <property type="protein sequence ID" value="CAG0914119.1"/>
    <property type="molecule type" value="Genomic_DNA"/>
</dbReference>
<accession>A0A7R9GAI8</accession>
<protein>
    <recommendedName>
        <fullName evidence="11">RRM domain-containing protein</fullName>
    </recommendedName>
</protein>
<feature type="domain" description="RRM" evidence="11">
    <location>
        <begin position="89"/>
        <end position="168"/>
    </location>
</feature>
<keyword evidence="13" id="KW-1185">Reference proteome</keyword>